<evidence type="ECO:0000313" key="2">
    <source>
        <dbReference type="EMBL" id="NOJ14006.1"/>
    </source>
</evidence>
<accession>A0A7Y4D931</accession>
<dbReference type="RefSeq" id="WP_171329569.1">
    <property type="nucleotide sequence ID" value="NZ_CAWPOP010000004.1"/>
</dbReference>
<organism evidence="2 3">
    <name type="scientific">Vibrio splendidus</name>
    <dbReference type="NCBI Taxonomy" id="29497"/>
    <lineage>
        <taxon>Bacteria</taxon>
        <taxon>Pseudomonadati</taxon>
        <taxon>Pseudomonadota</taxon>
        <taxon>Gammaproteobacteria</taxon>
        <taxon>Vibrionales</taxon>
        <taxon>Vibrionaceae</taxon>
        <taxon>Vibrio</taxon>
    </lineage>
</organism>
<feature type="compositionally biased region" description="Basic and acidic residues" evidence="1">
    <location>
        <begin position="198"/>
        <end position="219"/>
    </location>
</feature>
<dbReference type="Proteomes" id="UP000519158">
    <property type="component" value="Unassembled WGS sequence"/>
</dbReference>
<dbReference type="EMBL" id="VTXL01000012">
    <property type="protein sequence ID" value="NOJ14006.1"/>
    <property type="molecule type" value="Genomic_DNA"/>
</dbReference>
<proteinExistence type="predicted"/>
<dbReference type="AlphaFoldDB" id="A0A7Y4D931"/>
<reference evidence="2 3" key="1">
    <citation type="submission" date="2019-09" db="EMBL/GenBank/DDBJ databases">
        <title>Draft genome sequencing and comparative genomics of hatchery-associated Vibrios.</title>
        <authorList>
            <person name="Kehlet-Delgado H."/>
            <person name="Mueller R.S."/>
        </authorList>
    </citation>
    <scope>NUCLEOTIDE SEQUENCE [LARGE SCALE GENOMIC DNA]</scope>
    <source>
        <strain evidence="2 3">99-70-13A3</strain>
    </source>
</reference>
<evidence type="ECO:0000256" key="1">
    <source>
        <dbReference type="SAM" id="MobiDB-lite"/>
    </source>
</evidence>
<gene>
    <name evidence="2" type="ORF">F0234_14680</name>
</gene>
<protein>
    <submittedName>
        <fullName evidence="2">Uncharacterized protein</fullName>
    </submittedName>
</protein>
<sequence>MSKSKSVMISDLKLEDVILPETKSDTEKETQTTIVQGTSIVRDGDNPIQLAFSPTAVFNAAFKSNLADHDNKQAVVDARRAILSIDDKNKVKGKVVAPSAMKLAFELLETEESPERRNEIAFGLDTMLALQNQPFIRDEVQYTSQQRLEKMPNEKRKFKKQEQAKGVDGDHVHHVIPVSEDPSKCSSPENFKLMPNQEHVEHHQQEQKEAKSYIDGEDN</sequence>
<name>A0A7Y4D931_VIBSP</name>
<comment type="caution">
    <text evidence="2">The sequence shown here is derived from an EMBL/GenBank/DDBJ whole genome shotgun (WGS) entry which is preliminary data.</text>
</comment>
<evidence type="ECO:0000313" key="3">
    <source>
        <dbReference type="Proteomes" id="UP000519158"/>
    </source>
</evidence>
<feature type="compositionally biased region" description="Basic and acidic residues" evidence="1">
    <location>
        <begin position="152"/>
        <end position="173"/>
    </location>
</feature>
<feature type="region of interest" description="Disordered" evidence="1">
    <location>
        <begin position="152"/>
        <end position="219"/>
    </location>
</feature>